<dbReference type="Proteomes" id="UP001642409">
    <property type="component" value="Unassembled WGS sequence"/>
</dbReference>
<protein>
    <submittedName>
        <fullName evidence="3">Hypothetical_protein</fullName>
    </submittedName>
</protein>
<feature type="region of interest" description="Disordered" evidence="1">
    <location>
        <begin position="49"/>
        <end position="74"/>
    </location>
</feature>
<evidence type="ECO:0000313" key="4">
    <source>
        <dbReference type="Proteomes" id="UP001642409"/>
    </source>
</evidence>
<proteinExistence type="predicted"/>
<evidence type="ECO:0000256" key="1">
    <source>
        <dbReference type="SAM" id="MobiDB-lite"/>
    </source>
</evidence>
<evidence type="ECO:0000313" key="2">
    <source>
        <dbReference type="EMBL" id="CAI9949366.1"/>
    </source>
</evidence>
<gene>
    <name evidence="2" type="ORF">HINF_LOCUS37011</name>
    <name evidence="3" type="ORF">HINF_LOCUS49994</name>
</gene>
<evidence type="ECO:0000313" key="3">
    <source>
        <dbReference type="EMBL" id="CAL6062030.1"/>
    </source>
</evidence>
<reference evidence="3 4" key="2">
    <citation type="submission" date="2024-07" db="EMBL/GenBank/DDBJ databases">
        <authorList>
            <person name="Akdeniz Z."/>
        </authorList>
    </citation>
    <scope>NUCLEOTIDE SEQUENCE [LARGE SCALE GENOMIC DNA]</scope>
</reference>
<comment type="caution">
    <text evidence="2">The sequence shown here is derived from an EMBL/GenBank/DDBJ whole genome shotgun (WGS) entry which is preliminary data.</text>
</comment>
<organism evidence="2">
    <name type="scientific">Hexamita inflata</name>
    <dbReference type="NCBI Taxonomy" id="28002"/>
    <lineage>
        <taxon>Eukaryota</taxon>
        <taxon>Metamonada</taxon>
        <taxon>Diplomonadida</taxon>
        <taxon>Hexamitidae</taxon>
        <taxon>Hexamitinae</taxon>
        <taxon>Hexamita</taxon>
    </lineage>
</organism>
<dbReference type="EMBL" id="CAXDID020000237">
    <property type="protein sequence ID" value="CAL6062030.1"/>
    <property type="molecule type" value="Genomic_DNA"/>
</dbReference>
<reference evidence="2" key="1">
    <citation type="submission" date="2023-06" db="EMBL/GenBank/DDBJ databases">
        <authorList>
            <person name="Kurt Z."/>
        </authorList>
    </citation>
    <scope>NUCLEOTIDE SEQUENCE</scope>
</reference>
<accession>A0AA86Q0A9</accession>
<keyword evidence="4" id="KW-1185">Reference proteome</keyword>
<sequence length="102" mass="11792">MPTSNLKIQIVNELLINANVLKLCQKSNQIITDNLDSVSIIPKSKSRNCHMQLKEGNDKNKRSRRCLGKSNQSTQLTQADLTRLYFLHFWVQRRNSQNIVPI</sequence>
<name>A0AA86Q0A9_9EUKA</name>
<dbReference type="AlphaFoldDB" id="A0AA86Q0A9"/>
<dbReference type="EMBL" id="CATOUU010000796">
    <property type="protein sequence ID" value="CAI9949366.1"/>
    <property type="molecule type" value="Genomic_DNA"/>
</dbReference>